<dbReference type="EC" id="2.3.1.176" evidence="2"/>
<keyword evidence="5" id="KW-0445">Lipid transport</keyword>
<dbReference type="GO" id="GO:0016747">
    <property type="term" value="F:acyltransferase activity, transferring groups other than amino-acyl groups"/>
    <property type="evidence" value="ECO:0007669"/>
    <property type="project" value="InterPro"/>
</dbReference>
<dbReference type="PIRSF" id="PIRSF000429">
    <property type="entry name" value="Ac-CoA_Ac_transf"/>
    <property type="match status" value="1"/>
</dbReference>
<dbReference type="CDD" id="cd00829">
    <property type="entry name" value="SCP-x_thiolase"/>
    <property type="match status" value="1"/>
</dbReference>
<feature type="domain" description="Thiolase N-terminal" evidence="9">
    <location>
        <begin position="7"/>
        <end position="194"/>
    </location>
</feature>
<dbReference type="InterPro" id="IPR055140">
    <property type="entry name" value="Thiolase_C_2"/>
</dbReference>
<evidence type="ECO:0000256" key="4">
    <source>
        <dbReference type="ARBA" id="ARBA00022679"/>
    </source>
</evidence>
<protein>
    <recommendedName>
        <fullName evidence="2">propanoyl-CoA C-acyltransferase</fullName>
        <ecNumber evidence="2">2.3.1.176</ecNumber>
    </recommendedName>
    <alternativeName>
        <fullName evidence="8">Propanoyl-CoA C-acyltransferase</fullName>
    </alternativeName>
</protein>
<dbReference type="OrthoDB" id="9785768at2"/>
<dbReference type="InterPro" id="IPR020616">
    <property type="entry name" value="Thiolase_N"/>
</dbReference>
<sequence length="394" mass="41450">MSQRAYVVGVGMVPFRTPSKSESYDVMGVKAVRAALADARVDHGLLQQAYAGYVYGDSTSGQRVLYEVGQTGIPVVNVNNNCSTGSSALFLARQAVESGAADCVLALGFEQMQRGAITMHWTDRPGTFDRFDEVAQSVQGTSDAPLAAQYFGGAGAAHAQRYGTKPETFAAISVKSRKHAANNPYAVFRDPLTVEEVLGSPAIFGPLTRLQCCPPTCGAAAAVIASEEFARAHGLRTDVAVKAQAMTTDFASTFDEKDMTKLVGYDMAQAAARQVYEASGVSPEDIGVAELHDCFTANELLTYEALGFTPEGTAEKFISDGDNTYGGRVVTNPSGGLLSKGHPLGATGLAQCAELVWQLRGEAEGRQVDGATVALQHNIGLGGAAVVTLYEKVS</sequence>
<organism evidence="11 12">
    <name type="scientific">Pseudonocardia endophytica</name>
    <dbReference type="NCBI Taxonomy" id="401976"/>
    <lineage>
        <taxon>Bacteria</taxon>
        <taxon>Bacillati</taxon>
        <taxon>Actinomycetota</taxon>
        <taxon>Actinomycetes</taxon>
        <taxon>Pseudonocardiales</taxon>
        <taxon>Pseudonocardiaceae</taxon>
        <taxon>Pseudonocardia</taxon>
    </lineage>
</organism>
<reference evidence="11 12" key="1">
    <citation type="submission" date="2019-03" db="EMBL/GenBank/DDBJ databases">
        <title>Sequencing the genomes of 1000 actinobacteria strains.</title>
        <authorList>
            <person name="Klenk H.-P."/>
        </authorList>
    </citation>
    <scope>NUCLEOTIDE SEQUENCE [LARGE SCALE GENOMIC DNA]</scope>
    <source>
        <strain evidence="11 12">DSM 44969</strain>
    </source>
</reference>
<dbReference type="Gene3D" id="3.40.47.10">
    <property type="match status" value="1"/>
</dbReference>
<evidence type="ECO:0000259" key="9">
    <source>
        <dbReference type="Pfam" id="PF00108"/>
    </source>
</evidence>
<keyword evidence="12" id="KW-1185">Reference proteome</keyword>
<name>A0A4R1HLL7_PSEEN</name>
<keyword evidence="11" id="KW-0012">Acyltransferase</keyword>
<proteinExistence type="predicted"/>
<dbReference type="InterPro" id="IPR020613">
    <property type="entry name" value="Thiolase_CS"/>
</dbReference>
<accession>A0A4R1HLL7</accession>
<keyword evidence="6" id="KW-0446">Lipid-binding</keyword>
<evidence type="ECO:0000256" key="6">
    <source>
        <dbReference type="ARBA" id="ARBA00023121"/>
    </source>
</evidence>
<dbReference type="Proteomes" id="UP000295560">
    <property type="component" value="Unassembled WGS sequence"/>
</dbReference>
<keyword evidence="4 11" id="KW-0808">Transferase</keyword>
<evidence type="ECO:0000256" key="8">
    <source>
        <dbReference type="ARBA" id="ARBA00032316"/>
    </source>
</evidence>
<evidence type="ECO:0000256" key="2">
    <source>
        <dbReference type="ARBA" id="ARBA00012352"/>
    </source>
</evidence>
<dbReference type="InterPro" id="IPR016039">
    <property type="entry name" value="Thiolase-like"/>
</dbReference>
<dbReference type="PANTHER" id="PTHR42870">
    <property type="entry name" value="ACETYL-COA C-ACETYLTRANSFERASE"/>
    <property type="match status" value="1"/>
</dbReference>
<evidence type="ECO:0000313" key="11">
    <source>
        <dbReference type="EMBL" id="TCK21923.1"/>
    </source>
</evidence>
<dbReference type="AlphaFoldDB" id="A0A4R1HLL7"/>
<dbReference type="Pfam" id="PF22691">
    <property type="entry name" value="Thiolase_C_1"/>
    <property type="match status" value="1"/>
</dbReference>
<comment type="subcellular location">
    <subcellularLocation>
        <location evidence="1">Peroxisome</location>
    </subcellularLocation>
</comment>
<feature type="domain" description="Thiolase C-terminal" evidence="10">
    <location>
        <begin position="257"/>
        <end position="385"/>
    </location>
</feature>
<evidence type="ECO:0000259" key="10">
    <source>
        <dbReference type="Pfam" id="PF22691"/>
    </source>
</evidence>
<evidence type="ECO:0000256" key="1">
    <source>
        <dbReference type="ARBA" id="ARBA00004275"/>
    </source>
</evidence>
<dbReference type="EMBL" id="SMFZ01000002">
    <property type="protein sequence ID" value="TCK21923.1"/>
    <property type="molecule type" value="Genomic_DNA"/>
</dbReference>
<dbReference type="InterPro" id="IPR020615">
    <property type="entry name" value="Thiolase_acyl_enz_int_AS"/>
</dbReference>
<dbReference type="SUPFAM" id="SSF53901">
    <property type="entry name" value="Thiolase-like"/>
    <property type="match status" value="2"/>
</dbReference>
<comment type="caution">
    <text evidence="11">The sequence shown here is derived from an EMBL/GenBank/DDBJ whole genome shotgun (WGS) entry which is preliminary data.</text>
</comment>
<dbReference type="RefSeq" id="WP_132430604.1">
    <property type="nucleotide sequence ID" value="NZ_SMFZ01000002.1"/>
</dbReference>
<dbReference type="PANTHER" id="PTHR42870:SF1">
    <property type="entry name" value="NON-SPECIFIC LIPID-TRANSFER PROTEIN-LIKE 2"/>
    <property type="match status" value="1"/>
</dbReference>
<dbReference type="NCBIfam" id="NF006102">
    <property type="entry name" value="PRK08256.1"/>
    <property type="match status" value="1"/>
</dbReference>
<evidence type="ECO:0000256" key="3">
    <source>
        <dbReference type="ARBA" id="ARBA00022448"/>
    </source>
</evidence>
<evidence type="ECO:0000256" key="7">
    <source>
        <dbReference type="ARBA" id="ARBA00023140"/>
    </source>
</evidence>
<dbReference type="GO" id="GO:0008289">
    <property type="term" value="F:lipid binding"/>
    <property type="evidence" value="ECO:0007669"/>
    <property type="project" value="UniProtKB-KW"/>
</dbReference>
<dbReference type="PROSITE" id="PS00737">
    <property type="entry name" value="THIOLASE_2"/>
    <property type="match status" value="1"/>
</dbReference>
<dbReference type="GO" id="GO:0006869">
    <property type="term" value="P:lipid transport"/>
    <property type="evidence" value="ECO:0007669"/>
    <property type="project" value="UniProtKB-KW"/>
</dbReference>
<dbReference type="PROSITE" id="PS00098">
    <property type="entry name" value="THIOLASE_1"/>
    <property type="match status" value="1"/>
</dbReference>
<keyword evidence="7" id="KW-0576">Peroxisome</keyword>
<evidence type="ECO:0000313" key="12">
    <source>
        <dbReference type="Proteomes" id="UP000295560"/>
    </source>
</evidence>
<evidence type="ECO:0000256" key="5">
    <source>
        <dbReference type="ARBA" id="ARBA00023055"/>
    </source>
</evidence>
<dbReference type="Pfam" id="PF00108">
    <property type="entry name" value="Thiolase_N"/>
    <property type="match status" value="1"/>
</dbReference>
<keyword evidence="3" id="KW-0813">Transport</keyword>
<gene>
    <name evidence="11" type="ORF">EV378_5915</name>
</gene>
<dbReference type="InterPro" id="IPR002155">
    <property type="entry name" value="Thiolase"/>
</dbReference>